<gene>
    <name evidence="5" type="ORF">ERS852582_01317</name>
</gene>
<dbReference type="GO" id="GO:0003723">
    <property type="term" value="F:RNA binding"/>
    <property type="evidence" value="ECO:0007669"/>
    <property type="project" value="InterPro"/>
</dbReference>
<sequence>MDEKITSRENAKIKYACRLASSTAFRRTEGRFLAEGRKLCPELCRGAELETLFYTENALEKCPELAALPGEHYLVEDHVADKLADVGTHQGVFGVFRTPVHTLEEVRPGGRYLALERVQDPGNVGTLLRSAAAFGFDGVILSEGCAGVYAPKTLRASMGAAVRIPVIETGAMPQAIALLREKGITCLAAALYQSQPLSAAKAGYPGGVCVVIGSEGQGLTDQTIAACNSTVRIPMTDRVESLNAGIAGSILLWHFREESL</sequence>
<evidence type="ECO:0000256" key="3">
    <source>
        <dbReference type="ARBA" id="ARBA00022679"/>
    </source>
</evidence>
<evidence type="ECO:0000259" key="4">
    <source>
        <dbReference type="SMART" id="SM00967"/>
    </source>
</evidence>
<dbReference type="RefSeq" id="WP_055185861.1">
    <property type="nucleotide sequence ID" value="NZ_CYXN01000008.1"/>
</dbReference>
<dbReference type="SUPFAM" id="SSF75217">
    <property type="entry name" value="alpha/beta knot"/>
    <property type="match status" value="1"/>
</dbReference>
<dbReference type="InterPro" id="IPR013123">
    <property type="entry name" value="SpoU_subst-bd"/>
</dbReference>
<dbReference type="InterPro" id="IPR001537">
    <property type="entry name" value="SpoU_MeTrfase"/>
</dbReference>
<reference evidence="5 6" key="1">
    <citation type="submission" date="2015-09" db="EMBL/GenBank/DDBJ databases">
        <authorList>
            <consortium name="Pathogen Informatics"/>
        </authorList>
    </citation>
    <scope>NUCLEOTIDE SEQUENCE [LARGE SCALE GENOMIC DNA]</scope>
    <source>
        <strain evidence="5 6">2789STDY5834970</strain>
    </source>
</reference>
<keyword evidence="3 5" id="KW-0808">Transferase</keyword>
<dbReference type="InterPro" id="IPR029026">
    <property type="entry name" value="tRNA_m1G_MTases_N"/>
</dbReference>
<dbReference type="Pfam" id="PF00588">
    <property type="entry name" value="SpoU_methylase"/>
    <property type="match status" value="1"/>
</dbReference>
<name>A0A173T2T7_9FIRM</name>
<dbReference type="Gene3D" id="3.40.1280.10">
    <property type="match status" value="1"/>
</dbReference>
<dbReference type="AlphaFoldDB" id="A0A173T2T7"/>
<comment type="similarity">
    <text evidence="1">Belongs to the class IV-like SAM-binding methyltransferase superfamily. RNA methyltransferase TrmH family.</text>
</comment>
<accession>A0A173T2T7</accession>
<evidence type="ECO:0000256" key="2">
    <source>
        <dbReference type="ARBA" id="ARBA00022603"/>
    </source>
</evidence>
<proteinExistence type="inferred from homology"/>
<evidence type="ECO:0000313" key="6">
    <source>
        <dbReference type="Proteomes" id="UP000095649"/>
    </source>
</evidence>
<protein>
    <submittedName>
        <fullName evidence="5">Putative TrmH family tRNA/rRNA methyltransferase</fullName>
        <ecNumber evidence="5">2.1.1.-</ecNumber>
    </submittedName>
</protein>
<dbReference type="PANTHER" id="PTHR43191:SF2">
    <property type="entry name" value="RRNA METHYLTRANSFERASE 3, MITOCHONDRIAL"/>
    <property type="match status" value="1"/>
</dbReference>
<dbReference type="Gene3D" id="3.30.1330.30">
    <property type="match status" value="1"/>
</dbReference>
<dbReference type="PANTHER" id="PTHR43191">
    <property type="entry name" value="RRNA METHYLTRANSFERASE 3"/>
    <property type="match status" value="1"/>
</dbReference>
<dbReference type="SUPFAM" id="SSF55315">
    <property type="entry name" value="L30e-like"/>
    <property type="match status" value="1"/>
</dbReference>
<dbReference type="GO" id="GO:0032259">
    <property type="term" value="P:methylation"/>
    <property type="evidence" value="ECO:0007669"/>
    <property type="project" value="UniProtKB-KW"/>
</dbReference>
<feature type="domain" description="RNA 2-O ribose methyltransferase substrate binding" evidence="4">
    <location>
        <begin position="33"/>
        <end position="102"/>
    </location>
</feature>
<dbReference type="InterPro" id="IPR051259">
    <property type="entry name" value="rRNA_Methyltransferase"/>
</dbReference>
<evidence type="ECO:0000256" key="1">
    <source>
        <dbReference type="ARBA" id="ARBA00007228"/>
    </source>
</evidence>
<dbReference type="Proteomes" id="UP000095649">
    <property type="component" value="Unassembled WGS sequence"/>
</dbReference>
<dbReference type="SMART" id="SM00967">
    <property type="entry name" value="SpoU_sub_bind"/>
    <property type="match status" value="1"/>
</dbReference>
<dbReference type="GO" id="GO:0005737">
    <property type="term" value="C:cytoplasm"/>
    <property type="evidence" value="ECO:0007669"/>
    <property type="project" value="UniProtKB-ARBA"/>
</dbReference>
<keyword evidence="2 5" id="KW-0489">Methyltransferase</keyword>
<dbReference type="GO" id="GO:0006396">
    <property type="term" value="P:RNA processing"/>
    <property type="evidence" value="ECO:0007669"/>
    <property type="project" value="InterPro"/>
</dbReference>
<dbReference type="InterPro" id="IPR029028">
    <property type="entry name" value="Alpha/beta_knot_MTases"/>
</dbReference>
<evidence type="ECO:0000313" key="5">
    <source>
        <dbReference type="EMBL" id="CUM96267.1"/>
    </source>
</evidence>
<dbReference type="InterPro" id="IPR053888">
    <property type="entry name" value="MRM3-like_sub_bind"/>
</dbReference>
<organism evidence="5 6">
    <name type="scientific">Faecalibacterium prausnitzii</name>
    <dbReference type="NCBI Taxonomy" id="853"/>
    <lineage>
        <taxon>Bacteria</taxon>
        <taxon>Bacillati</taxon>
        <taxon>Bacillota</taxon>
        <taxon>Clostridia</taxon>
        <taxon>Eubacteriales</taxon>
        <taxon>Oscillospiraceae</taxon>
        <taxon>Faecalibacterium</taxon>
    </lineage>
</organism>
<dbReference type="InterPro" id="IPR029064">
    <property type="entry name" value="Ribosomal_eL30-like_sf"/>
</dbReference>
<dbReference type="Pfam" id="PF22435">
    <property type="entry name" value="MRM3-like_sub_bind"/>
    <property type="match status" value="1"/>
</dbReference>
<dbReference type="CDD" id="cd18095">
    <property type="entry name" value="SpoU-like_rRNA-MTase"/>
    <property type="match status" value="1"/>
</dbReference>
<dbReference type="OrthoDB" id="9785673at2"/>
<dbReference type="EC" id="2.1.1.-" evidence="5"/>
<dbReference type="GO" id="GO:0008173">
    <property type="term" value="F:RNA methyltransferase activity"/>
    <property type="evidence" value="ECO:0007669"/>
    <property type="project" value="InterPro"/>
</dbReference>
<dbReference type="EMBL" id="CYXN01000008">
    <property type="protein sequence ID" value="CUM96267.1"/>
    <property type="molecule type" value="Genomic_DNA"/>
</dbReference>